<dbReference type="GO" id="GO:0012505">
    <property type="term" value="C:endomembrane system"/>
    <property type="evidence" value="ECO:0007669"/>
    <property type="project" value="UniProtKB-SubCell"/>
</dbReference>
<dbReference type="InterPro" id="IPR038770">
    <property type="entry name" value="Na+/solute_symporter_sf"/>
</dbReference>
<feature type="transmembrane region" description="Helical" evidence="12">
    <location>
        <begin position="150"/>
        <end position="173"/>
    </location>
</feature>
<keyword evidence="6 12" id="KW-0812">Transmembrane</keyword>
<feature type="transmembrane region" description="Helical" evidence="12">
    <location>
        <begin position="6"/>
        <end position="25"/>
    </location>
</feature>
<dbReference type="Proteomes" id="UP000266273">
    <property type="component" value="Unassembled WGS sequence"/>
</dbReference>
<feature type="transmembrane region" description="Helical" evidence="12">
    <location>
        <begin position="185"/>
        <end position="205"/>
    </location>
</feature>
<keyword evidence="8 12" id="KW-1133">Transmembrane helix</keyword>
<dbReference type="InterPro" id="IPR036291">
    <property type="entry name" value="NAD(P)-bd_dom_sf"/>
</dbReference>
<feature type="transmembrane region" description="Helical" evidence="12">
    <location>
        <begin position="59"/>
        <end position="78"/>
    </location>
</feature>
<dbReference type="GO" id="GO:0006813">
    <property type="term" value="P:potassium ion transport"/>
    <property type="evidence" value="ECO:0007669"/>
    <property type="project" value="UniProtKB-KW"/>
</dbReference>
<keyword evidence="10 12" id="KW-0472">Membrane</keyword>
<evidence type="ECO:0000256" key="5">
    <source>
        <dbReference type="ARBA" id="ARBA00022538"/>
    </source>
</evidence>
<dbReference type="PROSITE" id="PS51201">
    <property type="entry name" value="RCK_N"/>
    <property type="match status" value="1"/>
</dbReference>
<comment type="similarity">
    <text evidence="2">Belongs to the monovalent cation:proton antiporter 2 (CPA2) transporter (TC 2.A.37) family.</text>
</comment>
<evidence type="ECO:0000259" key="13">
    <source>
        <dbReference type="PROSITE" id="PS51201"/>
    </source>
</evidence>
<evidence type="ECO:0000256" key="7">
    <source>
        <dbReference type="ARBA" id="ARBA00022958"/>
    </source>
</evidence>
<dbReference type="AlphaFoldDB" id="A0A397Q6D7"/>
<evidence type="ECO:0000256" key="4">
    <source>
        <dbReference type="ARBA" id="ARBA00022449"/>
    </source>
</evidence>
<feature type="transmembrane region" description="Helical" evidence="12">
    <location>
        <begin position="118"/>
        <end position="138"/>
    </location>
</feature>
<dbReference type="Pfam" id="PF00999">
    <property type="entry name" value="Na_H_Exchanger"/>
    <property type="match status" value="1"/>
</dbReference>
<dbReference type="PANTHER" id="PTHR46157">
    <property type="entry name" value="K(+) EFFLUX ANTIPORTER 3, CHLOROPLASTIC"/>
    <property type="match status" value="1"/>
</dbReference>
<evidence type="ECO:0000256" key="3">
    <source>
        <dbReference type="ARBA" id="ARBA00022448"/>
    </source>
</evidence>
<dbReference type="Gene3D" id="1.20.1530.20">
    <property type="match status" value="1"/>
</dbReference>
<dbReference type="InterPro" id="IPR003148">
    <property type="entry name" value="RCK_N"/>
</dbReference>
<evidence type="ECO:0000256" key="9">
    <source>
        <dbReference type="ARBA" id="ARBA00023065"/>
    </source>
</evidence>
<reference evidence="14 15" key="1">
    <citation type="submission" date="2018-08" db="EMBL/GenBank/DDBJ databases">
        <title>Genomic Encyclopedia of Archaeal and Bacterial Type Strains, Phase II (KMG-II): from individual species to whole genera.</title>
        <authorList>
            <person name="Goeker M."/>
        </authorList>
    </citation>
    <scope>NUCLEOTIDE SEQUENCE [LARGE SCALE GENOMIC DNA]</scope>
    <source>
        <strain evidence="14 15">DSM 5002</strain>
    </source>
</reference>
<organism evidence="14 15">
    <name type="scientific">Dichotomicrobium thermohalophilum</name>
    <dbReference type="NCBI Taxonomy" id="933063"/>
    <lineage>
        <taxon>Bacteria</taxon>
        <taxon>Pseudomonadati</taxon>
        <taxon>Pseudomonadota</taxon>
        <taxon>Alphaproteobacteria</taxon>
        <taxon>Hyphomicrobiales</taxon>
        <taxon>Hyphomicrobiaceae</taxon>
        <taxon>Dichotomicrobium</taxon>
    </lineage>
</organism>
<protein>
    <submittedName>
        <fullName evidence="14">Kef-type potassium/proton antiporter (CPA2 family)</fullName>
    </submittedName>
</protein>
<dbReference type="GO" id="GO:1902600">
    <property type="term" value="P:proton transmembrane transport"/>
    <property type="evidence" value="ECO:0007669"/>
    <property type="project" value="InterPro"/>
</dbReference>
<feature type="transmembrane region" description="Helical" evidence="12">
    <location>
        <begin position="362"/>
        <end position="380"/>
    </location>
</feature>
<feature type="transmembrane region" description="Helical" evidence="12">
    <location>
        <begin position="299"/>
        <end position="318"/>
    </location>
</feature>
<evidence type="ECO:0000256" key="12">
    <source>
        <dbReference type="SAM" id="Phobius"/>
    </source>
</evidence>
<dbReference type="InterPro" id="IPR004771">
    <property type="entry name" value="K/H_exchanger"/>
</dbReference>
<comment type="caution">
    <text evidence="14">The sequence shown here is derived from an EMBL/GenBank/DDBJ whole genome shotgun (WGS) entry which is preliminary data.</text>
</comment>
<keyword evidence="4" id="KW-0050">Antiport</keyword>
<proteinExistence type="inferred from homology"/>
<dbReference type="GO" id="GO:0005886">
    <property type="term" value="C:plasma membrane"/>
    <property type="evidence" value="ECO:0007669"/>
    <property type="project" value="TreeGrafter"/>
</dbReference>
<evidence type="ECO:0000256" key="1">
    <source>
        <dbReference type="ARBA" id="ARBA00004127"/>
    </source>
</evidence>
<dbReference type="SUPFAM" id="SSF51735">
    <property type="entry name" value="NAD(P)-binding Rossmann-fold domains"/>
    <property type="match status" value="1"/>
</dbReference>
<feature type="domain" description="RCK N-terminal" evidence="13">
    <location>
        <begin position="402"/>
        <end position="519"/>
    </location>
</feature>
<feature type="transmembrane region" description="Helical" evidence="12">
    <location>
        <begin position="330"/>
        <end position="350"/>
    </location>
</feature>
<name>A0A397Q6D7_9HYPH</name>
<keyword evidence="7" id="KW-0630">Potassium</keyword>
<dbReference type="GO" id="GO:0008324">
    <property type="term" value="F:monoatomic cation transmembrane transporter activity"/>
    <property type="evidence" value="ECO:0007669"/>
    <property type="project" value="InterPro"/>
</dbReference>
<evidence type="ECO:0000313" key="14">
    <source>
        <dbReference type="EMBL" id="RIA56029.1"/>
    </source>
</evidence>
<comment type="subcellular location">
    <subcellularLocation>
        <location evidence="1">Endomembrane system</location>
        <topology evidence="1">Multi-pass membrane protein</topology>
    </subcellularLocation>
</comment>
<keyword evidence="9" id="KW-0406">Ion transport</keyword>
<sequence length="614" mass="66125">MMEATSLTQLAVFLAVAAIIAPLARRLGIGSALGYIFAGVLIGPYGIGLVYSLYEVQTILHIAEFGVVLLLFLIGLELRPRRFWAMRHAVFGVGAAQVIVTAVLLTGGGLLLGLSPAIALFLGIALSLSSTALALQVLDEKGELRARHGRVAFSVLLFQDLAAIPAIAMVPLFAAASLAGDEMTLLAAVKLLGALAAIIIVGRFVVARLYRLVALTGVREATTASALLTVVLVTMLMDWVGLSAALGAFIAGALLADSQYRHQIEADIAPFSGLFLGLFFLSIGMALNVSLLSDRPGDIAAAVVGLLALKIVVLFVLGRFYGLDNPAARRLALAVSQGGEFAFVLLTNAVAQNVVSEPVSEFVSVVVTLSMVATPVLLVLDGWLRPKTPAVPAAFDEMPDEKGHIIIAGFGRFGQIVARILRAQRIPFTALDASVEQVDFVAQYGNKIYYGDATNPAVLEAAQVGQARAVVLAIDNAEDSIKTASFLRSRYPHIPIFARARDRQHVHRLMDLGITRIYRETFYTALKVSGDLLQGLGLPPHEANGLIETFRKHDEKHLFDDYKHFTDAQKMRARAKRRAEELEELFAQDLEDMREKDQPGETERTRPSARATTG</sequence>
<dbReference type="GO" id="GO:0015297">
    <property type="term" value="F:antiporter activity"/>
    <property type="evidence" value="ECO:0007669"/>
    <property type="project" value="UniProtKB-KW"/>
</dbReference>
<keyword evidence="3" id="KW-0813">Transport</keyword>
<dbReference type="NCBIfam" id="TIGR00932">
    <property type="entry name" value="2a37"/>
    <property type="match status" value="1"/>
</dbReference>
<evidence type="ECO:0000313" key="15">
    <source>
        <dbReference type="Proteomes" id="UP000266273"/>
    </source>
</evidence>
<evidence type="ECO:0000256" key="8">
    <source>
        <dbReference type="ARBA" id="ARBA00022989"/>
    </source>
</evidence>
<dbReference type="FunFam" id="3.40.50.720:FF:000036">
    <property type="entry name" value="Glutathione-regulated potassium-efflux system protein KefB"/>
    <property type="match status" value="1"/>
</dbReference>
<feature type="transmembrane region" description="Helical" evidence="12">
    <location>
        <begin position="239"/>
        <end position="256"/>
    </location>
</feature>
<gene>
    <name evidence="14" type="ORF">BXY53_1120</name>
</gene>
<evidence type="ECO:0000256" key="6">
    <source>
        <dbReference type="ARBA" id="ARBA00022692"/>
    </source>
</evidence>
<accession>A0A397Q6D7</accession>
<feature type="transmembrane region" description="Helical" evidence="12">
    <location>
        <begin position="268"/>
        <end position="287"/>
    </location>
</feature>
<evidence type="ECO:0000256" key="2">
    <source>
        <dbReference type="ARBA" id="ARBA00005551"/>
    </source>
</evidence>
<keyword evidence="5" id="KW-0633">Potassium transport</keyword>
<feature type="transmembrane region" description="Helical" evidence="12">
    <location>
        <begin position="32"/>
        <end position="53"/>
    </location>
</feature>
<dbReference type="EMBL" id="QXDF01000001">
    <property type="protein sequence ID" value="RIA56029.1"/>
    <property type="molecule type" value="Genomic_DNA"/>
</dbReference>
<dbReference type="InterPro" id="IPR006153">
    <property type="entry name" value="Cation/H_exchanger_TM"/>
</dbReference>
<evidence type="ECO:0000256" key="11">
    <source>
        <dbReference type="SAM" id="MobiDB-lite"/>
    </source>
</evidence>
<dbReference type="PANTHER" id="PTHR46157:SF4">
    <property type="entry name" value="K(+) EFFLUX ANTIPORTER 3, CHLOROPLASTIC"/>
    <property type="match status" value="1"/>
</dbReference>
<evidence type="ECO:0000256" key="10">
    <source>
        <dbReference type="ARBA" id="ARBA00023136"/>
    </source>
</evidence>
<feature type="compositionally biased region" description="Basic and acidic residues" evidence="11">
    <location>
        <begin position="591"/>
        <end position="606"/>
    </location>
</feature>
<dbReference type="Gene3D" id="3.40.50.720">
    <property type="entry name" value="NAD(P)-binding Rossmann-like Domain"/>
    <property type="match status" value="1"/>
</dbReference>
<dbReference type="RefSeq" id="WP_210209153.1">
    <property type="nucleotide sequence ID" value="NZ_QXDF01000001.1"/>
</dbReference>
<keyword evidence="15" id="KW-1185">Reference proteome</keyword>
<feature type="transmembrane region" description="Helical" evidence="12">
    <location>
        <begin position="90"/>
        <end position="112"/>
    </location>
</feature>
<feature type="region of interest" description="Disordered" evidence="11">
    <location>
        <begin position="586"/>
        <end position="614"/>
    </location>
</feature>
<dbReference type="Pfam" id="PF02254">
    <property type="entry name" value="TrkA_N"/>
    <property type="match status" value="1"/>
</dbReference>